<dbReference type="AlphaFoldDB" id="A0AB37VU25"/>
<sequence>MHRDYPQIINGWFYTENTRVKKVIHNQVISCVFRLLTIGISIFFIHRRKRKSIDFYEFSTCALVVWKTFFDNCVFLFFLFVDCVDNCN</sequence>
<keyword evidence="1" id="KW-1133">Transmembrane helix</keyword>
<keyword evidence="1" id="KW-0472">Membrane</keyword>
<proteinExistence type="predicted"/>
<keyword evidence="1" id="KW-0812">Transmembrane</keyword>
<name>A0AB37VU25_ENTFC</name>
<organism evidence="2 3">
    <name type="scientific">Enterococcus faecium</name>
    <name type="common">Streptococcus faecium</name>
    <dbReference type="NCBI Taxonomy" id="1352"/>
    <lineage>
        <taxon>Bacteria</taxon>
        <taxon>Bacillati</taxon>
        <taxon>Bacillota</taxon>
        <taxon>Bacilli</taxon>
        <taxon>Lactobacillales</taxon>
        <taxon>Enterococcaceae</taxon>
        <taxon>Enterococcus</taxon>
    </lineage>
</organism>
<evidence type="ECO:0000256" key="1">
    <source>
        <dbReference type="SAM" id="Phobius"/>
    </source>
</evidence>
<accession>A0AB37VU25</accession>
<comment type="caution">
    <text evidence="2">The sequence shown here is derived from an EMBL/GenBank/DDBJ whole genome shotgun (WGS) entry which is preliminary data.</text>
</comment>
<evidence type="ECO:0000313" key="2">
    <source>
        <dbReference type="EMBL" id="RXU87349.1"/>
    </source>
</evidence>
<feature type="transmembrane region" description="Helical" evidence="1">
    <location>
        <begin position="24"/>
        <end position="46"/>
    </location>
</feature>
<evidence type="ECO:0000313" key="3">
    <source>
        <dbReference type="Proteomes" id="UP000289562"/>
    </source>
</evidence>
<dbReference type="EMBL" id="PJVH01000025">
    <property type="protein sequence ID" value="RXU87349.1"/>
    <property type="molecule type" value="Genomic_DNA"/>
</dbReference>
<protein>
    <submittedName>
        <fullName evidence="2">Uncharacterized protein</fullName>
    </submittedName>
</protein>
<dbReference type="Proteomes" id="UP000289562">
    <property type="component" value="Unassembled WGS sequence"/>
</dbReference>
<feature type="transmembrane region" description="Helical" evidence="1">
    <location>
        <begin position="58"/>
        <end position="81"/>
    </location>
</feature>
<gene>
    <name evidence="2" type="ORF">CYQ77_08760</name>
</gene>
<reference evidence="2 3" key="1">
    <citation type="submission" date="2017-12" db="EMBL/GenBank/DDBJ databases">
        <title>A pool of 800 enterococci isolated from chicken carcass rinse samples from New Zealand.</title>
        <authorList>
            <person name="Zhang J."/>
            <person name="Rogers L."/>
            <person name="Midwinter A."/>
            <person name="French N."/>
        </authorList>
    </citation>
    <scope>NUCLEOTIDE SEQUENCE [LARGE SCALE GENOMIC DNA]</scope>
    <source>
        <strain evidence="2 3">EN697</strain>
    </source>
</reference>